<feature type="non-terminal residue" evidence="1">
    <location>
        <position position="1"/>
    </location>
</feature>
<keyword evidence="2" id="KW-1185">Reference proteome</keyword>
<name>A0AAJ0DNZ3_9PEZI</name>
<protein>
    <submittedName>
        <fullName evidence="1">Uncharacterized protein</fullName>
    </submittedName>
</protein>
<proteinExistence type="predicted"/>
<dbReference type="AlphaFoldDB" id="A0AAJ0DNZ3"/>
<evidence type="ECO:0000313" key="2">
    <source>
        <dbReference type="Proteomes" id="UP001239213"/>
    </source>
</evidence>
<dbReference type="Proteomes" id="UP001239213">
    <property type="component" value="Unassembled WGS sequence"/>
</dbReference>
<accession>A0AAJ0DNZ3</accession>
<comment type="caution">
    <text evidence="1">The sequence shown here is derived from an EMBL/GenBank/DDBJ whole genome shotgun (WGS) entry which is preliminary data.</text>
</comment>
<evidence type="ECO:0000313" key="1">
    <source>
        <dbReference type="EMBL" id="KAK1495156.1"/>
    </source>
</evidence>
<dbReference type="EMBL" id="MPDP01000017">
    <property type="protein sequence ID" value="KAK1495156.1"/>
    <property type="molecule type" value="Genomic_DNA"/>
</dbReference>
<sequence>ISLPLHDACTASIVFAEISLRLSREQKLPEQLKLVESASKG</sequence>
<reference evidence="1" key="1">
    <citation type="submission" date="2016-11" db="EMBL/GenBank/DDBJ databases">
        <title>The genome sequence of Colletotrichum cuscutae.</title>
        <authorList>
            <person name="Baroncelli R."/>
        </authorList>
    </citation>
    <scope>NUCLEOTIDE SEQUENCE</scope>
    <source>
        <strain evidence="1">IMI 304802</strain>
    </source>
</reference>
<gene>
    <name evidence="1" type="ORF">CCUS01_13548</name>
</gene>
<organism evidence="1 2">
    <name type="scientific">Colletotrichum cuscutae</name>
    <dbReference type="NCBI Taxonomy" id="1209917"/>
    <lineage>
        <taxon>Eukaryota</taxon>
        <taxon>Fungi</taxon>
        <taxon>Dikarya</taxon>
        <taxon>Ascomycota</taxon>
        <taxon>Pezizomycotina</taxon>
        <taxon>Sordariomycetes</taxon>
        <taxon>Hypocreomycetidae</taxon>
        <taxon>Glomerellales</taxon>
        <taxon>Glomerellaceae</taxon>
        <taxon>Colletotrichum</taxon>
        <taxon>Colletotrichum acutatum species complex</taxon>
    </lineage>
</organism>